<dbReference type="Proteomes" id="UP000230729">
    <property type="component" value="Unassembled WGS sequence"/>
</dbReference>
<sequence>MINLPSLEDMLKAGMHFGHRTFKWYPKMAPYIFAKRNGVHIIDLRKSRENLGAAIEFMAKMIFDNKTILFVGSKTQVKKQMEKTAKAVNMPYVTGKWLAGIVTNFAVIKKAINKYSKLVDEKKLGKLGKYTKKERLDFDREIKRLEFKVGGLVSLKRLPDAIFVWDVKVEKNAILEAKKKNIPLIAVCDTNANPSGIKYVIPANDDATKTIKLVLSCVEKNLVEALSKKTESAASGGKEPIKEIVKE</sequence>
<dbReference type="InterPro" id="IPR023591">
    <property type="entry name" value="Ribosomal_uS2_flav_dom_sf"/>
</dbReference>
<dbReference type="PRINTS" id="PR00395">
    <property type="entry name" value="RIBOSOMALS2"/>
</dbReference>
<evidence type="ECO:0000313" key="8">
    <source>
        <dbReference type="Proteomes" id="UP000230729"/>
    </source>
</evidence>
<keyword evidence="2 5" id="KW-0689">Ribosomal protein</keyword>
<dbReference type="Pfam" id="PF00318">
    <property type="entry name" value="Ribosomal_S2"/>
    <property type="match status" value="1"/>
</dbReference>
<proteinExistence type="inferred from homology"/>
<dbReference type="Gene3D" id="1.10.287.610">
    <property type="entry name" value="Helix hairpin bin"/>
    <property type="match status" value="1"/>
</dbReference>
<dbReference type="GO" id="GO:0003735">
    <property type="term" value="F:structural constituent of ribosome"/>
    <property type="evidence" value="ECO:0007669"/>
    <property type="project" value="InterPro"/>
</dbReference>
<protein>
    <recommendedName>
        <fullName evidence="4 5">Small ribosomal subunit protein uS2</fullName>
    </recommendedName>
</protein>
<evidence type="ECO:0000313" key="7">
    <source>
        <dbReference type="EMBL" id="PIP33509.1"/>
    </source>
</evidence>
<dbReference type="AlphaFoldDB" id="A0A2G9ZK07"/>
<dbReference type="GO" id="GO:0022627">
    <property type="term" value="C:cytosolic small ribosomal subunit"/>
    <property type="evidence" value="ECO:0007669"/>
    <property type="project" value="TreeGrafter"/>
</dbReference>
<name>A0A2G9ZK07_9BACT</name>
<evidence type="ECO:0000256" key="2">
    <source>
        <dbReference type="ARBA" id="ARBA00022980"/>
    </source>
</evidence>
<keyword evidence="3 5" id="KW-0687">Ribonucleoprotein</keyword>
<dbReference type="InterPro" id="IPR018130">
    <property type="entry name" value="Ribosomal_uS2_CS"/>
</dbReference>
<evidence type="ECO:0000256" key="3">
    <source>
        <dbReference type="ARBA" id="ARBA00023274"/>
    </source>
</evidence>
<reference evidence="7 8" key="1">
    <citation type="submission" date="2017-09" db="EMBL/GenBank/DDBJ databases">
        <title>Depth-based differentiation of microbial function through sediment-hosted aquifers and enrichment of novel symbionts in the deep terrestrial subsurface.</title>
        <authorList>
            <person name="Probst A.J."/>
            <person name="Ladd B."/>
            <person name="Jarett J.K."/>
            <person name="Geller-Mcgrath D.E."/>
            <person name="Sieber C.M."/>
            <person name="Emerson J.B."/>
            <person name="Anantharaman K."/>
            <person name="Thomas B.C."/>
            <person name="Malmstrom R."/>
            <person name="Stieglmeier M."/>
            <person name="Klingl A."/>
            <person name="Woyke T."/>
            <person name="Ryan C.M."/>
            <person name="Banfield J.F."/>
        </authorList>
    </citation>
    <scope>NUCLEOTIDE SEQUENCE [LARGE SCALE GENOMIC DNA]</scope>
    <source>
        <strain evidence="7">CG23_combo_of_CG06-09_8_20_14_all_49_15</strain>
    </source>
</reference>
<evidence type="ECO:0000256" key="1">
    <source>
        <dbReference type="ARBA" id="ARBA00006242"/>
    </source>
</evidence>
<accession>A0A2G9ZK07</accession>
<dbReference type="HAMAP" id="MF_00291_B">
    <property type="entry name" value="Ribosomal_uS2_B"/>
    <property type="match status" value="1"/>
</dbReference>
<comment type="similarity">
    <text evidence="1 5 6">Belongs to the universal ribosomal protein uS2 family.</text>
</comment>
<dbReference type="EMBL" id="PCSD01000095">
    <property type="protein sequence ID" value="PIP33509.1"/>
    <property type="molecule type" value="Genomic_DNA"/>
</dbReference>
<evidence type="ECO:0000256" key="4">
    <source>
        <dbReference type="ARBA" id="ARBA00035256"/>
    </source>
</evidence>
<evidence type="ECO:0000256" key="5">
    <source>
        <dbReference type="HAMAP-Rule" id="MF_00291"/>
    </source>
</evidence>
<dbReference type="CDD" id="cd01425">
    <property type="entry name" value="RPS2"/>
    <property type="match status" value="1"/>
</dbReference>
<dbReference type="InterPro" id="IPR001865">
    <property type="entry name" value="Ribosomal_uS2"/>
</dbReference>
<dbReference type="GO" id="GO:0006412">
    <property type="term" value="P:translation"/>
    <property type="evidence" value="ECO:0007669"/>
    <property type="project" value="UniProtKB-UniRule"/>
</dbReference>
<dbReference type="InterPro" id="IPR005706">
    <property type="entry name" value="Ribosomal_uS2_bac/mit/plastid"/>
</dbReference>
<dbReference type="PANTHER" id="PTHR12534">
    <property type="entry name" value="30S RIBOSOMAL PROTEIN S2 PROKARYOTIC AND ORGANELLAR"/>
    <property type="match status" value="1"/>
</dbReference>
<dbReference type="PANTHER" id="PTHR12534:SF0">
    <property type="entry name" value="SMALL RIBOSOMAL SUBUNIT PROTEIN US2M"/>
    <property type="match status" value="1"/>
</dbReference>
<evidence type="ECO:0000256" key="6">
    <source>
        <dbReference type="RuleBase" id="RU003631"/>
    </source>
</evidence>
<gene>
    <name evidence="5 7" type="primary">rpsB</name>
    <name evidence="7" type="ORF">COX22_03985</name>
</gene>
<dbReference type="NCBIfam" id="TIGR01011">
    <property type="entry name" value="rpsB_bact"/>
    <property type="match status" value="1"/>
</dbReference>
<organism evidence="7 8">
    <name type="scientific">Candidatus Falkowbacteria bacterium CG23_combo_of_CG06-09_8_20_14_all_49_15</name>
    <dbReference type="NCBI Taxonomy" id="1974572"/>
    <lineage>
        <taxon>Bacteria</taxon>
        <taxon>Candidatus Falkowiibacteriota</taxon>
    </lineage>
</organism>
<dbReference type="PROSITE" id="PS00963">
    <property type="entry name" value="RIBOSOMAL_S2_2"/>
    <property type="match status" value="1"/>
</dbReference>
<dbReference type="Gene3D" id="3.40.50.10490">
    <property type="entry name" value="Glucose-6-phosphate isomerase like protein, domain 1"/>
    <property type="match status" value="1"/>
</dbReference>
<comment type="caution">
    <text evidence="7">The sequence shown here is derived from an EMBL/GenBank/DDBJ whole genome shotgun (WGS) entry which is preliminary data.</text>
</comment>
<dbReference type="SUPFAM" id="SSF52313">
    <property type="entry name" value="Ribosomal protein S2"/>
    <property type="match status" value="1"/>
</dbReference>